<dbReference type="InterPro" id="IPR016186">
    <property type="entry name" value="C-type_lectin-like/link_sf"/>
</dbReference>
<gene>
    <name evidence="3" type="primary">LOC108673496</name>
</gene>
<sequence length="223" mass="24285">MKRVALAALTAALLTLGAVNAALPEAYLIQTYAGKTSVVVKNVQISEDDSYYLAQAPSECACRGRCFVDGRCIAHSYNASGACALSDKLGKTTQSSGATYQYSEKFVQKIDGKFYNEGLALGYTDCAARCSQPGMRIPVVKTKATFDFLKTWMTFVGLQQDSDGVYRWSDGSVLDQTIYGITIPPKQNSGMEYYVIYSGNFDDVPSTTMSFHCTCQGIFTNVD</sequence>
<dbReference type="KEGG" id="hazt:108673496"/>
<proteinExistence type="predicted"/>
<keyword evidence="2" id="KW-1185">Reference proteome</keyword>
<accession>A0A8B7NSZ0</accession>
<dbReference type="Gene3D" id="3.10.100.10">
    <property type="entry name" value="Mannose-Binding Protein A, subunit A"/>
    <property type="match status" value="1"/>
</dbReference>
<dbReference type="RefSeq" id="XP_018016827.1">
    <property type="nucleotide sequence ID" value="XM_018161338.2"/>
</dbReference>
<dbReference type="Proteomes" id="UP000694843">
    <property type="component" value="Unplaced"/>
</dbReference>
<keyword evidence="1" id="KW-0732">Signal</keyword>
<dbReference type="InterPro" id="IPR016187">
    <property type="entry name" value="CTDL_fold"/>
</dbReference>
<feature type="signal peptide" evidence="1">
    <location>
        <begin position="1"/>
        <end position="21"/>
    </location>
</feature>
<evidence type="ECO:0000313" key="2">
    <source>
        <dbReference type="Proteomes" id="UP000694843"/>
    </source>
</evidence>
<dbReference type="SUPFAM" id="SSF56436">
    <property type="entry name" value="C-type lectin-like"/>
    <property type="match status" value="1"/>
</dbReference>
<protein>
    <submittedName>
        <fullName evidence="3">Uncharacterized protein LOC108673496</fullName>
    </submittedName>
</protein>
<name>A0A8B7NSZ0_HYAAZ</name>
<dbReference type="GeneID" id="108673496"/>
<evidence type="ECO:0000256" key="1">
    <source>
        <dbReference type="SAM" id="SignalP"/>
    </source>
</evidence>
<dbReference type="AlphaFoldDB" id="A0A8B7NSZ0"/>
<reference evidence="3" key="1">
    <citation type="submission" date="2025-08" db="UniProtKB">
        <authorList>
            <consortium name="RefSeq"/>
        </authorList>
    </citation>
    <scope>IDENTIFICATION</scope>
    <source>
        <tissue evidence="3">Whole organism</tissue>
    </source>
</reference>
<feature type="chain" id="PRO_5034357429" evidence="1">
    <location>
        <begin position="22"/>
        <end position="223"/>
    </location>
</feature>
<organism evidence="2 3">
    <name type="scientific">Hyalella azteca</name>
    <name type="common">Amphipod</name>
    <dbReference type="NCBI Taxonomy" id="294128"/>
    <lineage>
        <taxon>Eukaryota</taxon>
        <taxon>Metazoa</taxon>
        <taxon>Ecdysozoa</taxon>
        <taxon>Arthropoda</taxon>
        <taxon>Crustacea</taxon>
        <taxon>Multicrustacea</taxon>
        <taxon>Malacostraca</taxon>
        <taxon>Eumalacostraca</taxon>
        <taxon>Peracarida</taxon>
        <taxon>Amphipoda</taxon>
        <taxon>Senticaudata</taxon>
        <taxon>Talitrida</taxon>
        <taxon>Talitroidea</taxon>
        <taxon>Hyalellidae</taxon>
        <taxon>Hyalella</taxon>
    </lineage>
</organism>
<evidence type="ECO:0000313" key="3">
    <source>
        <dbReference type="RefSeq" id="XP_018016827.1"/>
    </source>
</evidence>
<dbReference type="OrthoDB" id="6395433at2759"/>